<dbReference type="EC" id="2.7.-.-" evidence="4"/>
<proteinExistence type="inferred from homology"/>
<protein>
    <recommendedName>
        <fullName evidence="4">Kinase</fullName>
        <ecNumber evidence="4">2.7.-.-</ecNumber>
    </recommendedName>
</protein>
<dbReference type="SUPFAM" id="SSF56104">
    <property type="entry name" value="SAICAR synthase-like"/>
    <property type="match status" value="1"/>
</dbReference>
<dbReference type="Proteomes" id="UP000193685">
    <property type="component" value="Unassembled WGS sequence"/>
</dbReference>
<feature type="compositionally biased region" description="Low complexity" evidence="5">
    <location>
        <begin position="350"/>
        <end position="363"/>
    </location>
</feature>
<dbReference type="InterPro" id="IPR005522">
    <property type="entry name" value="IPK"/>
</dbReference>
<keyword evidence="2 4" id="KW-0808">Transferase</keyword>
<dbReference type="GO" id="GO:0005737">
    <property type="term" value="C:cytoplasm"/>
    <property type="evidence" value="ECO:0007669"/>
    <property type="project" value="TreeGrafter"/>
</dbReference>
<dbReference type="GO" id="GO:0005634">
    <property type="term" value="C:nucleus"/>
    <property type="evidence" value="ECO:0007669"/>
    <property type="project" value="TreeGrafter"/>
</dbReference>
<evidence type="ECO:0000256" key="1">
    <source>
        <dbReference type="ARBA" id="ARBA00007374"/>
    </source>
</evidence>
<evidence type="ECO:0000313" key="6">
    <source>
        <dbReference type="EMBL" id="ORY87937.1"/>
    </source>
</evidence>
<dbReference type="GO" id="GO:0008440">
    <property type="term" value="F:inositol-1,4,5-trisphosphate 3-kinase activity"/>
    <property type="evidence" value="ECO:0007669"/>
    <property type="project" value="TreeGrafter"/>
</dbReference>
<dbReference type="PANTHER" id="PTHR12400:SF103">
    <property type="entry name" value="INOSITOL POLYPHOSPHATE MULTIKINASE"/>
    <property type="match status" value="1"/>
</dbReference>
<gene>
    <name evidence="6" type="ORF">BCR37DRAFT_375905</name>
</gene>
<dbReference type="RefSeq" id="XP_040728432.1">
    <property type="nucleotide sequence ID" value="XM_040868479.1"/>
</dbReference>
<sequence>MTQPNGSTHAPGTVLANHTQASHTESLEESDVTATAHSEDASTNQHLASEAVSYFPEDAAHFDSKSQPHFQPLATQVAGHDGVLSDRNGYVIIKPCHDAEIAFYERCLSEAPDMADCIPAFMGTLELKTPETLASLPPEVSAAVSAAQAQGVLPKESTAAPPPTNRPADAKAYSPPSTTFDRAVVLENLTYGYQHPCVLDLKIGSILTADDATPEKQARLAAVSQRTTSGSAGIRVAGMKVWDAQLKRYVTFDRDWGKSLTPQTLDQHALACFFSAKIRQEQIQLIATRFLEDIERILYVLGDLEVRIFSASLLFVYEGDQTALDLAIEEEGKQLIEDELGHGITHTDSRGSTGSTHSTNSSRMARSHGSHPSRRGTAIPSDIDSDEESDAARDFCICRLIDFAHAKFTPGQGTDQNLLMGLKAARTLVEDFLDREFAPQLD</sequence>
<name>A0A1Y2FWM5_PROLT</name>
<organism evidence="6 7">
    <name type="scientific">Protomyces lactucae-debilis</name>
    <dbReference type="NCBI Taxonomy" id="2754530"/>
    <lineage>
        <taxon>Eukaryota</taxon>
        <taxon>Fungi</taxon>
        <taxon>Dikarya</taxon>
        <taxon>Ascomycota</taxon>
        <taxon>Taphrinomycotina</taxon>
        <taxon>Taphrinomycetes</taxon>
        <taxon>Taphrinales</taxon>
        <taxon>Protomycetaceae</taxon>
        <taxon>Protomyces</taxon>
    </lineage>
</organism>
<dbReference type="GeneID" id="63785078"/>
<evidence type="ECO:0000313" key="7">
    <source>
        <dbReference type="Proteomes" id="UP000193685"/>
    </source>
</evidence>
<feature type="compositionally biased region" description="Polar residues" evidence="5">
    <location>
        <begin position="32"/>
        <end position="43"/>
    </location>
</feature>
<feature type="compositionally biased region" description="Basic residues" evidence="5">
    <location>
        <begin position="365"/>
        <end position="374"/>
    </location>
</feature>
<feature type="compositionally biased region" description="Polar residues" evidence="5">
    <location>
        <begin position="1"/>
        <end position="24"/>
    </location>
</feature>
<dbReference type="AlphaFoldDB" id="A0A1Y2FWM5"/>
<comment type="similarity">
    <text evidence="1 4">Belongs to the inositol phosphokinase (IPK) family.</text>
</comment>
<dbReference type="GO" id="GO:0046854">
    <property type="term" value="P:phosphatidylinositol phosphate biosynthetic process"/>
    <property type="evidence" value="ECO:0007669"/>
    <property type="project" value="TreeGrafter"/>
</dbReference>
<dbReference type="InterPro" id="IPR038286">
    <property type="entry name" value="IPK_sf"/>
</dbReference>
<dbReference type="OMA" id="FRICGMK"/>
<evidence type="ECO:0000256" key="5">
    <source>
        <dbReference type="SAM" id="MobiDB-lite"/>
    </source>
</evidence>
<dbReference type="STRING" id="56484.A0A1Y2FWM5"/>
<evidence type="ECO:0000256" key="3">
    <source>
        <dbReference type="ARBA" id="ARBA00022777"/>
    </source>
</evidence>
<dbReference type="GO" id="GO:0032958">
    <property type="term" value="P:inositol phosphate biosynthetic process"/>
    <property type="evidence" value="ECO:0007669"/>
    <property type="project" value="InterPro"/>
</dbReference>
<dbReference type="PANTHER" id="PTHR12400">
    <property type="entry name" value="INOSITOL POLYPHOSPHATE KINASE"/>
    <property type="match status" value="1"/>
</dbReference>
<reference evidence="6 7" key="1">
    <citation type="submission" date="2016-07" db="EMBL/GenBank/DDBJ databases">
        <title>Pervasive Adenine N6-methylation of Active Genes in Fungi.</title>
        <authorList>
            <consortium name="DOE Joint Genome Institute"/>
            <person name="Mondo S.J."/>
            <person name="Dannebaum R.O."/>
            <person name="Kuo R.C."/>
            <person name="Labutti K."/>
            <person name="Haridas S."/>
            <person name="Kuo A."/>
            <person name="Salamov A."/>
            <person name="Ahrendt S.R."/>
            <person name="Lipzen A."/>
            <person name="Sullivan W."/>
            <person name="Andreopoulos W.B."/>
            <person name="Clum A."/>
            <person name="Lindquist E."/>
            <person name="Daum C."/>
            <person name="Ramamoorthy G.K."/>
            <person name="Gryganskyi A."/>
            <person name="Culley D."/>
            <person name="Magnuson J.K."/>
            <person name="James T.Y."/>
            <person name="O'Malley M.A."/>
            <person name="Stajich J.E."/>
            <person name="Spatafora J.W."/>
            <person name="Visel A."/>
            <person name="Grigoriev I.V."/>
        </authorList>
    </citation>
    <scope>NUCLEOTIDE SEQUENCE [LARGE SCALE GENOMIC DNA]</scope>
    <source>
        <strain evidence="6 7">12-1054</strain>
    </source>
</reference>
<dbReference type="OrthoDB" id="338650at2759"/>
<accession>A0A1Y2FWM5</accession>
<keyword evidence="7" id="KW-1185">Reference proteome</keyword>
<dbReference type="GO" id="GO:0000824">
    <property type="term" value="F:inositol-1,4,5,6-tetrakisphosphate 3-kinase activity"/>
    <property type="evidence" value="ECO:0007669"/>
    <property type="project" value="TreeGrafter"/>
</dbReference>
<feature type="region of interest" description="Disordered" evidence="5">
    <location>
        <begin position="147"/>
        <end position="174"/>
    </location>
</feature>
<dbReference type="Gene3D" id="3.30.470.160">
    <property type="entry name" value="Inositol polyphosphate kinase"/>
    <property type="match status" value="1"/>
</dbReference>
<dbReference type="Pfam" id="PF03770">
    <property type="entry name" value="IPK"/>
    <property type="match status" value="1"/>
</dbReference>
<feature type="region of interest" description="Disordered" evidence="5">
    <location>
        <begin position="1"/>
        <end position="43"/>
    </location>
</feature>
<evidence type="ECO:0000256" key="4">
    <source>
        <dbReference type="RuleBase" id="RU363090"/>
    </source>
</evidence>
<dbReference type="EMBL" id="MCFI01000001">
    <property type="protein sequence ID" value="ORY87937.1"/>
    <property type="molecule type" value="Genomic_DNA"/>
</dbReference>
<evidence type="ECO:0000256" key="2">
    <source>
        <dbReference type="ARBA" id="ARBA00022679"/>
    </source>
</evidence>
<keyword evidence="3 4" id="KW-0418">Kinase</keyword>
<comment type="caution">
    <text evidence="6">The sequence shown here is derived from an EMBL/GenBank/DDBJ whole genome shotgun (WGS) entry which is preliminary data.</text>
</comment>
<feature type="region of interest" description="Disordered" evidence="5">
    <location>
        <begin position="343"/>
        <end position="386"/>
    </location>
</feature>